<dbReference type="AlphaFoldDB" id="A4N7B1"/>
<dbReference type="Proteomes" id="UP000003798">
    <property type="component" value="Unassembled WGS sequence"/>
</dbReference>
<name>A4N7B1_HAEIF</name>
<proteinExistence type="predicted"/>
<evidence type="ECO:0000313" key="2">
    <source>
        <dbReference type="Proteomes" id="UP000003798"/>
    </source>
</evidence>
<reference evidence="1 2" key="1">
    <citation type="journal article" date="2007" name="Genome Biol.">
        <title>Characterization and modeling of the Haemophilus influenzae core and supragenomes based on the complete genomic sequences of Rd and 12 clinical nontypeable strains.</title>
        <authorList>
            <person name="Hogg J.S."/>
            <person name="Hu F.Z."/>
            <person name="Janto B."/>
            <person name="Boissy R."/>
            <person name="Hayes J."/>
            <person name="Keefe R."/>
            <person name="Post J.C."/>
            <person name="Ehrlich G.D."/>
        </authorList>
    </citation>
    <scope>NUCLEOTIDE SEQUENCE [LARGE SCALE GENOMIC DNA]</scope>
    <source>
        <strain evidence="1 2">R3021</strain>
    </source>
</reference>
<organism evidence="1 2">
    <name type="scientific">Haemophilus influenzae R3021</name>
    <dbReference type="NCBI Taxonomy" id="375432"/>
    <lineage>
        <taxon>Bacteria</taxon>
        <taxon>Pseudomonadati</taxon>
        <taxon>Pseudomonadota</taxon>
        <taxon>Gammaproteobacteria</taxon>
        <taxon>Pasteurellales</taxon>
        <taxon>Pasteurellaceae</taxon>
        <taxon>Haemophilus</taxon>
    </lineage>
</organism>
<sequence>MEIRIPGLFIHYLDMSERRLLQGNTNDEIVYCKVRWWRKWTCSLNVRGDKGRISVERAGSSKDLNDIKNKMEGCGREIGA</sequence>
<gene>
    <name evidence="1" type="ORF">CGSHi22421_09601</name>
</gene>
<dbReference type="EMBL" id="AAZE01000040">
    <property type="protein sequence ID" value="EDJ89884.1"/>
    <property type="molecule type" value="Genomic_DNA"/>
</dbReference>
<evidence type="ECO:0000313" key="1">
    <source>
        <dbReference type="EMBL" id="EDJ89884.1"/>
    </source>
</evidence>
<protein>
    <submittedName>
        <fullName evidence="1">Uncharacterized protein</fullName>
    </submittedName>
</protein>
<accession>A4N7B1</accession>